<proteinExistence type="predicted"/>
<dbReference type="Proteomes" id="UP001168990">
    <property type="component" value="Unassembled WGS sequence"/>
</dbReference>
<reference evidence="1" key="1">
    <citation type="journal article" date="2023" name="bioRxiv">
        <title>Scaffold-level genome assemblies of two parasitoid biocontrol wasps reveal the parthenogenesis mechanism and an associated novel virus.</title>
        <authorList>
            <person name="Inwood S."/>
            <person name="Skelly J."/>
            <person name="Guhlin J."/>
            <person name="Harrop T."/>
            <person name="Goldson S."/>
            <person name="Dearden P."/>
        </authorList>
    </citation>
    <scope>NUCLEOTIDE SEQUENCE</scope>
    <source>
        <strain evidence="1">Irish</strain>
        <tissue evidence="1">Whole body</tissue>
    </source>
</reference>
<dbReference type="PANTHER" id="PTHR31025">
    <property type="entry name" value="SI:CH211-196P9.1-RELATED"/>
    <property type="match status" value="1"/>
</dbReference>
<protein>
    <submittedName>
        <fullName evidence="1">Uncharacterized protein</fullName>
    </submittedName>
</protein>
<organism evidence="1 2">
    <name type="scientific">Microctonus aethiopoides</name>
    <dbReference type="NCBI Taxonomy" id="144406"/>
    <lineage>
        <taxon>Eukaryota</taxon>
        <taxon>Metazoa</taxon>
        <taxon>Ecdysozoa</taxon>
        <taxon>Arthropoda</taxon>
        <taxon>Hexapoda</taxon>
        <taxon>Insecta</taxon>
        <taxon>Pterygota</taxon>
        <taxon>Neoptera</taxon>
        <taxon>Endopterygota</taxon>
        <taxon>Hymenoptera</taxon>
        <taxon>Apocrita</taxon>
        <taxon>Ichneumonoidea</taxon>
        <taxon>Braconidae</taxon>
        <taxon>Euphorinae</taxon>
        <taxon>Microctonus</taxon>
    </lineage>
</organism>
<dbReference type="PANTHER" id="PTHR31025:SF29">
    <property type="entry name" value="SI:CH211-196P9.1"/>
    <property type="match status" value="1"/>
</dbReference>
<evidence type="ECO:0000313" key="1">
    <source>
        <dbReference type="EMBL" id="KAK0157299.1"/>
    </source>
</evidence>
<dbReference type="AlphaFoldDB" id="A0AA39C3Q8"/>
<comment type="caution">
    <text evidence="1">The sequence shown here is derived from an EMBL/GenBank/DDBJ whole genome shotgun (WGS) entry which is preliminary data.</text>
</comment>
<evidence type="ECO:0000313" key="2">
    <source>
        <dbReference type="Proteomes" id="UP001168990"/>
    </source>
</evidence>
<name>A0AA39C3Q8_9HYME</name>
<gene>
    <name evidence="1" type="ORF">PV328_011057</name>
</gene>
<sequence>MAYSPTTNQNSPLLLIFQYEDEKVWVKIEFPYRYEQFVEKAAEVFTNLNGAEFIFSDETDVRLDSNFLTEYVLSQTKGYSLKNYLENIESGREILNDYVTNKVMSDKSRKKLVTLVVEHLLEYKKIVGWPILSSEKCKYAEIIIELFPNLKNPFSECGYDHFYNPKTGTGYIASKLSNLGRRSNTKNVAPHTENQNDNSLVPVETVDESDIIRNAISFLKRAVSTQLVEIIQKTKETFKIRRFMYMNDRFFDEFPRFKDTPQLIDVEFQLLFPSIDQNIFIDLYPSVINDIITLYTTENGDYSLSEWDRMTNSLVALTQLIPPTARGPRAAGRGKKIDIIKKLIKFKKAGTPIQVADEEKSQPRIIAVGPNKQAVNQFYIEIDKTFILLPVNDMLRATDYLFKAQYAFNTEFDADLKNFWIFIQNYIYGISRYIVKPTTTNVTLNISEIPFTKAWNIHSLGTDFNKKSSLSSLYNS</sequence>
<keyword evidence="2" id="KW-1185">Reference proteome</keyword>
<dbReference type="EMBL" id="JAQQBS010001425">
    <property type="protein sequence ID" value="KAK0157299.1"/>
    <property type="molecule type" value="Genomic_DNA"/>
</dbReference>
<reference evidence="1" key="2">
    <citation type="submission" date="2023-03" db="EMBL/GenBank/DDBJ databases">
        <authorList>
            <person name="Inwood S.N."/>
            <person name="Skelly J.G."/>
            <person name="Guhlin J."/>
            <person name="Harrop T.W.R."/>
            <person name="Goldson S.G."/>
            <person name="Dearden P.K."/>
        </authorList>
    </citation>
    <scope>NUCLEOTIDE SEQUENCE</scope>
    <source>
        <strain evidence="1">Irish</strain>
        <tissue evidence="1">Whole body</tissue>
    </source>
</reference>
<accession>A0AA39C3Q8</accession>